<feature type="signal peptide" evidence="5">
    <location>
        <begin position="1"/>
        <end position="24"/>
    </location>
</feature>
<dbReference type="PANTHER" id="PTHR10426:SF136">
    <property type="entry name" value="PROTEIN STRICTOSIDINE SYNTHASE-LIKE 9-LIKE"/>
    <property type="match status" value="1"/>
</dbReference>
<proteinExistence type="inferred from homology"/>
<keyword evidence="4" id="KW-0325">Glycoprotein</keyword>
<organism evidence="7 8">
    <name type="scientific">Oldenlandia corymbosa var. corymbosa</name>
    <dbReference type="NCBI Taxonomy" id="529605"/>
    <lineage>
        <taxon>Eukaryota</taxon>
        <taxon>Viridiplantae</taxon>
        <taxon>Streptophyta</taxon>
        <taxon>Embryophyta</taxon>
        <taxon>Tracheophyta</taxon>
        <taxon>Spermatophyta</taxon>
        <taxon>Magnoliopsida</taxon>
        <taxon>eudicotyledons</taxon>
        <taxon>Gunneridae</taxon>
        <taxon>Pentapetalae</taxon>
        <taxon>asterids</taxon>
        <taxon>lamiids</taxon>
        <taxon>Gentianales</taxon>
        <taxon>Rubiaceae</taxon>
        <taxon>Rubioideae</taxon>
        <taxon>Spermacoceae</taxon>
        <taxon>Hedyotis-Oldenlandia complex</taxon>
        <taxon>Oldenlandia</taxon>
    </lineage>
</organism>
<evidence type="ECO:0000256" key="5">
    <source>
        <dbReference type="SAM" id="SignalP"/>
    </source>
</evidence>
<comment type="similarity">
    <text evidence="2">Belongs to the strictosidine synthase family.</text>
</comment>
<dbReference type="Pfam" id="PF03088">
    <property type="entry name" value="Str_synth"/>
    <property type="match status" value="1"/>
</dbReference>
<dbReference type="GO" id="GO:0016787">
    <property type="term" value="F:hydrolase activity"/>
    <property type="evidence" value="ECO:0007669"/>
    <property type="project" value="TreeGrafter"/>
</dbReference>
<evidence type="ECO:0000256" key="2">
    <source>
        <dbReference type="ARBA" id="ARBA00009191"/>
    </source>
</evidence>
<evidence type="ECO:0000313" key="7">
    <source>
        <dbReference type="EMBL" id="CAI9113413.1"/>
    </source>
</evidence>
<dbReference type="InterPro" id="IPR011042">
    <property type="entry name" value="6-blade_b-propeller_TolB-like"/>
</dbReference>
<dbReference type="EMBL" id="OX459124">
    <property type="protein sequence ID" value="CAI9113413.1"/>
    <property type="molecule type" value="Genomic_DNA"/>
</dbReference>
<keyword evidence="8" id="KW-1185">Reference proteome</keyword>
<dbReference type="PANTHER" id="PTHR10426">
    <property type="entry name" value="STRICTOSIDINE SYNTHASE-RELATED"/>
    <property type="match status" value="1"/>
</dbReference>
<protein>
    <submittedName>
        <fullName evidence="7">OLC1v1014010C1</fullName>
    </submittedName>
</protein>
<feature type="domain" description="Strictosidine synthase conserved region" evidence="6">
    <location>
        <begin position="151"/>
        <end position="239"/>
    </location>
</feature>
<dbReference type="GO" id="GO:0005773">
    <property type="term" value="C:vacuole"/>
    <property type="evidence" value="ECO:0007669"/>
    <property type="project" value="UniProtKB-SubCell"/>
</dbReference>
<keyword evidence="3" id="KW-0926">Vacuole</keyword>
<evidence type="ECO:0000256" key="1">
    <source>
        <dbReference type="ARBA" id="ARBA00004116"/>
    </source>
</evidence>
<accession>A0AAV1E398</accession>
<dbReference type="SUPFAM" id="SSF63829">
    <property type="entry name" value="Calcium-dependent phosphotriesterase"/>
    <property type="match status" value="1"/>
</dbReference>
<feature type="chain" id="PRO_5043550175" evidence="5">
    <location>
        <begin position="25"/>
        <end position="333"/>
    </location>
</feature>
<reference evidence="7" key="1">
    <citation type="submission" date="2023-03" db="EMBL/GenBank/DDBJ databases">
        <authorList>
            <person name="Julca I."/>
        </authorList>
    </citation>
    <scope>NUCLEOTIDE SEQUENCE</scope>
</reference>
<comment type="subcellular location">
    <subcellularLocation>
        <location evidence="1">Vacuole</location>
    </subcellularLocation>
</comment>
<gene>
    <name evidence="7" type="ORF">OLC1_LOCUS20437</name>
</gene>
<dbReference type="InterPro" id="IPR018119">
    <property type="entry name" value="Strictosidine_synth_cons-reg"/>
</dbReference>
<dbReference type="GO" id="GO:0012505">
    <property type="term" value="C:endomembrane system"/>
    <property type="evidence" value="ECO:0007669"/>
    <property type="project" value="TreeGrafter"/>
</dbReference>
<evidence type="ECO:0000313" key="8">
    <source>
        <dbReference type="Proteomes" id="UP001161247"/>
    </source>
</evidence>
<evidence type="ECO:0000256" key="3">
    <source>
        <dbReference type="ARBA" id="ARBA00022554"/>
    </source>
</evidence>
<keyword evidence="5" id="KW-0732">Signal</keyword>
<evidence type="ECO:0000259" key="6">
    <source>
        <dbReference type="Pfam" id="PF03088"/>
    </source>
</evidence>
<dbReference type="AlphaFoldDB" id="A0AAV1E398"/>
<dbReference type="Proteomes" id="UP001161247">
    <property type="component" value="Chromosome 7"/>
</dbReference>
<evidence type="ECO:0000256" key="4">
    <source>
        <dbReference type="ARBA" id="ARBA00023180"/>
    </source>
</evidence>
<sequence length="333" mass="36500">MGNLKFVLWICIFLLCSLQFQVECARVRPKYPLFTKLSFLRANASGAEALAFDPRGGGPYAGVADGRILKYGGPHLGFQDFATTSPLRTKDECDGKAAPKCGRVAGLGFDYSSGNLYALDVYFGFFVVPPSGGPAIPVATGFKGTNFSLPNALDIDQESQIVYFTDAEKVFLSGNHTAIFASNDTEGKVYKYEIKTKKISLVLDGLTGPTGLAVSKDGDFLVISEFMKKRIRKFWLKGPKTNSLKTLITLPGAPDNIKRTARGDFWVAVRVSQPETVEIVEAIGIRFNGGGRILEKLNFTAIYDGRMVTEVQEYSRKLYLASASSDFIGVYRR</sequence>
<name>A0AAV1E398_OLDCO</name>
<dbReference type="Gene3D" id="2.120.10.30">
    <property type="entry name" value="TolB, C-terminal domain"/>
    <property type="match status" value="1"/>
</dbReference>